<feature type="region of interest" description="Disordered" evidence="1">
    <location>
        <begin position="16"/>
        <end position="43"/>
    </location>
</feature>
<protein>
    <submittedName>
        <fullName evidence="2">Uncharacterized protein</fullName>
    </submittedName>
</protein>
<evidence type="ECO:0000313" key="2">
    <source>
        <dbReference type="EMBL" id="MXQ55297.1"/>
    </source>
</evidence>
<dbReference type="EMBL" id="WUUL01000013">
    <property type="protein sequence ID" value="MXQ55297.1"/>
    <property type="molecule type" value="Genomic_DNA"/>
</dbReference>
<accession>A0A6I4VUP7</accession>
<proteinExistence type="predicted"/>
<feature type="compositionally biased region" description="Basic and acidic residues" evidence="1">
    <location>
        <begin position="20"/>
        <end position="43"/>
    </location>
</feature>
<dbReference type="RefSeq" id="WP_160802649.1">
    <property type="nucleotide sequence ID" value="NZ_WUUL01000013.1"/>
</dbReference>
<name>A0A6I4VUP7_9BACL</name>
<organism evidence="2 3">
    <name type="scientific">Shimazuella alba</name>
    <dbReference type="NCBI Taxonomy" id="2690964"/>
    <lineage>
        <taxon>Bacteria</taxon>
        <taxon>Bacillati</taxon>
        <taxon>Bacillota</taxon>
        <taxon>Bacilli</taxon>
        <taxon>Bacillales</taxon>
        <taxon>Thermoactinomycetaceae</taxon>
        <taxon>Shimazuella</taxon>
    </lineage>
</organism>
<keyword evidence="3" id="KW-1185">Reference proteome</keyword>
<dbReference type="AlphaFoldDB" id="A0A6I4VUP7"/>
<reference evidence="2 3" key="1">
    <citation type="submission" date="2019-12" db="EMBL/GenBank/DDBJ databases">
        <title>Whole-genome analyses of novel actinobacteria.</title>
        <authorList>
            <person name="Sahin N."/>
            <person name="Saygin H."/>
        </authorList>
    </citation>
    <scope>NUCLEOTIDE SEQUENCE [LARGE SCALE GENOMIC DNA]</scope>
    <source>
        <strain evidence="2 3">KC615</strain>
    </source>
</reference>
<evidence type="ECO:0000313" key="3">
    <source>
        <dbReference type="Proteomes" id="UP000430692"/>
    </source>
</evidence>
<evidence type="ECO:0000256" key="1">
    <source>
        <dbReference type="SAM" id="MobiDB-lite"/>
    </source>
</evidence>
<dbReference type="Proteomes" id="UP000430692">
    <property type="component" value="Unassembled WGS sequence"/>
</dbReference>
<comment type="caution">
    <text evidence="2">The sequence shown here is derived from an EMBL/GenBank/DDBJ whole genome shotgun (WGS) entry which is preliminary data.</text>
</comment>
<gene>
    <name evidence="2" type="ORF">GSM42_16560</name>
</gene>
<sequence length="152" mass="17503">MDDIIVPFYPEKTKLLKPKQKPESKIIETKPPKQEKRRYSSRERVEKKVSDIISQYPNGFNKGEQTKVLQSIADELNCSRQTVHSAYVVAWTNVQIEKWKKALYTKELSLDTDTIHFIKEITNLSIVKAGLGKKNANKVEKVLSEILNDNNS</sequence>